<dbReference type="STRING" id="1267564.SAMN05192561_105138"/>
<proteinExistence type="predicted"/>
<dbReference type="InterPro" id="IPR058476">
    <property type="entry name" value="DUF8162"/>
</dbReference>
<keyword evidence="1" id="KW-0812">Transmembrane</keyword>
<evidence type="ECO:0000313" key="3">
    <source>
        <dbReference type="EMBL" id="SEH54070.1"/>
    </source>
</evidence>
<feature type="transmembrane region" description="Helical" evidence="1">
    <location>
        <begin position="45"/>
        <end position="66"/>
    </location>
</feature>
<dbReference type="EMBL" id="FNWU01000005">
    <property type="protein sequence ID" value="SEH54070.1"/>
    <property type="molecule type" value="Genomic_DNA"/>
</dbReference>
<keyword evidence="4" id="KW-1185">Reference proteome</keyword>
<keyword evidence="1" id="KW-1133">Transmembrane helix</keyword>
<protein>
    <recommendedName>
        <fullName evidence="2">DUF8162 domain-containing protein</fullName>
    </recommendedName>
</protein>
<gene>
    <name evidence="3" type="ORF">SAMN05192561_105138</name>
</gene>
<sequence>MFDTLALVFGPGLVAAVLWSPILLSSRIRSLFDGLPPVRSTIASYLLVAIALSLPFGIGTGIVFTTTSTEGAALSNTLLNMAFVLTVTYVGVLPLTSVIGLPRIGIDWDPTNYGLSTWLLLATAALWYAAVFVIPLAFFAFIFALPTG</sequence>
<accession>A0A1H6J1P4</accession>
<dbReference type="Proteomes" id="UP000199215">
    <property type="component" value="Unassembled WGS sequence"/>
</dbReference>
<keyword evidence="1" id="KW-0472">Membrane</keyword>
<evidence type="ECO:0000256" key="1">
    <source>
        <dbReference type="SAM" id="Phobius"/>
    </source>
</evidence>
<evidence type="ECO:0000313" key="4">
    <source>
        <dbReference type="Proteomes" id="UP000199215"/>
    </source>
</evidence>
<dbReference type="Pfam" id="PF26494">
    <property type="entry name" value="DUF8162"/>
    <property type="match status" value="1"/>
</dbReference>
<feature type="transmembrane region" description="Helical" evidence="1">
    <location>
        <begin position="78"/>
        <end position="106"/>
    </location>
</feature>
<reference evidence="3 4" key="1">
    <citation type="submission" date="2016-10" db="EMBL/GenBank/DDBJ databases">
        <authorList>
            <person name="de Groot N.N."/>
        </authorList>
    </citation>
    <scope>NUCLEOTIDE SEQUENCE [LARGE SCALE GENOMIC DNA]</scope>
    <source>
        <strain evidence="3 4">IBRC-M10418</strain>
    </source>
</reference>
<feature type="domain" description="DUF8162" evidence="2">
    <location>
        <begin position="4"/>
        <end position="147"/>
    </location>
</feature>
<feature type="transmembrane region" description="Helical" evidence="1">
    <location>
        <begin position="6"/>
        <end position="24"/>
    </location>
</feature>
<organism evidence="3 4">
    <name type="scientific">Halopenitus malekzadehii</name>
    <dbReference type="NCBI Taxonomy" id="1267564"/>
    <lineage>
        <taxon>Archaea</taxon>
        <taxon>Methanobacteriati</taxon>
        <taxon>Methanobacteriota</taxon>
        <taxon>Stenosarchaea group</taxon>
        <taxon>Halobacteria</taxon>
        <taxon>Halobacteriales</taxon>
        <taxon>Haloferacaceae</taxon>
        <taxon>Halopenitus</taxon>
    </lineage>
</organism>
<evidence type="ECO:0000259" key="2">
    <source>
        <dbReference type="Pfam" id="PF26494"/>
    </source>
</evidence>
<feature type="transmembrane region" description="Helical" evidence="1">
    <location>
        <begin position="118"/>
        <end position="145"/>
    </location>
</feature>
<name>A0A1H6J1P4_9EURY</name>
<dbReference type="AlphaFoldDB" id="A0A1H6J1P4"/>